<dbReference type="PANTHER" id="PTHR43080">
    <property type="entry name" value="CBS DOMAIN-CONTAINING PROTEIN CBSX3, MITOCHONDRIAL"/>
    <property type="match status" value="1"/>
</dbReference>
<proteinExistence type="inferred from homology"/>
<dbReference type="Gene3D" id="3.10.580.10">
    <property type="entry name" value="CBS-domain"/>
    <property type="match status" value="2"/>
</dbReference>
<evidence type="ECO:0000256" key="2">
    <source>
        <dbReference type="ARBA" id="ARBA00023122"/>
    </source>
</evidence>
<keyword evidence="7" id="KW-1185">Reference proteome</keyword>
<evidence type="ECO:0000259" key="5">
    <source>
        <dbReference type="PROSITE" id="PS51371"/>
    </source>
</evidence>
<dbReference type="InterPro" id="IPR006016">
    <property type="entry name" value="UspA"/>
</dbReference>
<dbReference type="InterPro" id="IPR051257">
    <property type="entry name" value="Diverse_CBS-Domain"/>
</dbReference>
<dbReference type="SUPFAM" id="SSF54631">
    <property type="entry name" value="CBS-domain pair"/>
    <property type="match status" value="1"/>
</dbReference>
<gene>
    <name evidence="6" type="ORF">ACFPK1_16685</name>
</gene>
<evidence type="ECO:0000313" key="7">
    <source>
        <dbReference type="Proteomes" id="UP001596175"/>
    </source>
</evidence>
<evidence type="ECO:0000313" key="6">
    <source>
        <dbReference type="EMBL" id="MFC5139879.1"/>
    </source>
</evidence>
<dbReference type="PRINTS" id="PR01438">
    <property type="entry name" value="UNVRSLSTRESS"/>
</dbReference>
<organism evidence="6 7">
    <name type="scientific">Actinomycetospora rhizophila</name>
    <dbReference type="NCBI Taxonomy" id="1416876"/>
    <lineage>
        <taxon>Bacteria</taxon>
        <taxon>Bacillati</taxon>
        <taxon>Actinomycetota</taxon>
        <taxon>Actinomycetes</taxon>
        <taxon>Pseudonocardiales</taxon>
        <taxon>Pseudonocardiaceae</taxon>
        <taxon>Actinomycetospora</taxon>
    </lineage>
</organism>
<evidence type="ECO:0000256" key="3">
    <source>
        <dbReference type="PROSITE-ProRule" id="PRU00703"/>
    </source>
</evidence>
<dbReference type="RefSeq" id="WP_378022060.1">
    <property type="nucleotide sequence ID" value="NZ_JBHSKG010000008.1"/>
</dbReference>
<dbReference type="Pfam" id="PF00571">
    <property type="entry name" value="CBS"/>
    <property type="match status" value="2"/>
</dbReference>
<dbReference type="SUPFAM" id="SSF52402">
    <property type="entry name" value="Adenine nucleotide alpha hydrolases-like"/>
    <property type="match status" value="1"/>
</dbReference>
<dbReference type="PROSITE" id="PS51371">
    <property type="entry name" value="CBS"/>
    <property type="match status" value="2"/>
</dbReference>
<dbReference type="PANTHER" id="PTHR43080:SF29">
    <property type="entry name" value="OS02G0818000 PROTEIN"/>
    <property type="match status" value="1"/>
</dbReference>
<feature type="domain" description="CBS" evidence="5">
    <location>
        <begin position="14"/>
        <end position="71"/>
    </location>
</feature>
<comment type="similarity">
    <text evidence="1">Belongs to the universal stress protein A family.</text>
</comment>
<protein>
    <submittedName>
        <fullName evidence="6">CBS domain-containing protein</fullName>
    </submittedName>
</protein>
<keyword evidence="2 3" id="KW-0129">CBS domain</keyword>
<dbReference type="Pfam" id="PF00582">
    <property type="entry name" value="Usp"/>
    <property type="match status" value="1"/>
</dbReference>
<dbReference type="EMBL" id="JBHSKG010000008">
    <property type="protein sequence ID" value="MFC5139879.1"/>
    <property type="molecule type" value="Genomic_DNA"/>
</dbReference>
<feature type="domain" description="CBS" evidence="5">
    <location>
        <begin position="73"/>
        <end position="130"/>
    </location>
</feature>
<feature type="region of interest" description="Disordered" evidence="4">
    <location>
        <begin position="1"/>
        <end position="22"/>
    </location>
</feature>
<dbReference type="SMART" id="SM00116">
    <property type="entry name" value="CBS"/>
    <property type="match status" value="2"/>
</dbReference>
<dbReference type="InterPro" id="IPR006015">
    <property type="entry name" value="Universal_stress_UspA"/>
</dbReference>
<sequence>MNRDPGPLRARDLMTSPVLTTPPDAPRPAVAALLVSHGIASAPVVDAGGRLLGLVDELHLVGADDAAPAAELMTRSVPVAAPDTPLDAIVDRLLAAGTRALPVVVEDVPVGIVSRRDILRRVARGELVPVPRTSSETVAGARSGPVVVGVDGSEGSVRALRWAAAAARQQGVELVALTVAGVPDLYGSEAELERDAARQLAATLRRALPRDDATAITEEVRLGRPLPVLVDASARASLLVVSSRQVEGLGGPRRGSLTARLVGYARCPVVVVPEHVHVPVASTVGPSGVPVP</sequence>
<evidence type="ECO:0000256" key="1">
    <source>
        <dbReference type="ARBA" id="ARBA00008791"/>
    </source>
</evidence>
<comment type="caution">
    <text evidence="6">The sequence shown here is derived from an EMBL/GenBank/DDBJ whole genome shotgun (WGS) entry which is preliminary data.</text>
</comment>
<dbReference type="Proteomes" id="UP001596175">
    <property type="component" value="Unassembled WGS sequence"/>
</dbReference>
<dbReference type="InterPro" id="IPR000644">
    <property type="entry name" value="CBS_dom"/>
</dbReference>
<name>A0ABV9ZER2_9PSEU</name>
<evidence type="ECO:0000256" key="4">
    <source>
        <dbReference type="SAM" id="MobiDB-lite"/>
    </source>
</evidence>
<dbReference type="InterPro" id="IPR014729">
    <property type="entry name" value="Rossmann-like_a/b/a_fold"/>
</dbReference>
<dbReference type="Gene3D" id="3.40.50.620">
    <property type="entry name" value="HUPs"/>
    <property type="match status" value="1"/>
</dbReference>
<accession>A0ABV9ZER2</accession>
<dbReference type="InterPro" id="IPR046342">
    <property type="entry name" value="CBS_dom_sf"/>
</dbReference>
<reference evidence="7" key="1">
    <citation type="journal article" date="2019" name="Int. J. Syst. Evol. Microbiol.">
        <title>The Global Catalogue of Microorganisms (GCM) 10K type strain sequencing project: providing services to taxonomists for standard genome sequencing and annotation.</title>
        <authorList>
            <consortium name="The Broad Institute Genomics Platform"/>
            <consortium name="The Broad Institute Genome Sequencing Center for Infectious Disease"/>
            <person name="Wu L."/>
            <person name="Ma J."/>
        </authorList>
    </citation>
    <scope>NUCLEOTIDE SEQUENCE [LARGE SCALE GENOMIC DNA]</scope>
    <source>
        <strain evidence="7">XZYJ18</strain>
    </source>
</reference>